<evidence type="ECO:0000313" key="3">
    <source>
        <dbReference type="Proteomes" id="UP001499854"/>
    </source>
</evidence>
<keyword evidence="1" id="KW-0812">Transmembrane</keyword>
<organism evidence="2 3">
    <name type="scientific">Catenulispora subtropica</name>
    <dbReference type="NCBI Taxonomy" id="450798"/>
    <lineage>
        <taxon>Bacteria</taxon>
        <taxon>Bacillati</taxon>
        <taxon>Actinomycetota</taxon>
        <taxon>Actinomycetes</taxon>
        <taxon>Catenulisporales</taxon>
        <taxon>Catenulisporaceae</taxon>
        <taxon>Catenulispora</taxon>
    </lineage>
</organism>
<proteinExistence type="predicted"/>
<keyword evidence="1" id="KW-1133">Transmembrane helix</keyword>
<feature type="transmembrane region" description="Helical" evidence="1">
    <location>
        <begin position="39"/>
        <end position="60"/>
    </location>
</feature>
<dbReference type="Proteomes" id="UP001499854">
    <property type="component" value="Unassembled WGS sequence"/>
</dbReference>
<comment type="caution">
    <text evidence="2">The sequence shown here is derived from an EMBL/GenBank/DDBJ whole genome shotgun (WGS) entry which is preliminary data.</text>
</comment>
<dbReference type="RefSeq" id="WP_344662632.1">
    <property type="nucleotide sequence ID" value="NZ_BAAAQM010000078.1"/>
</dbReference>
<evidence type="ECO:0000256" key="1">
    <source>
        <dbReference type="SAM" id="Phobius"/>
    </source>
</evidence>
<evidence type="ECO:0000313" key="2">
    <source>
        <dbReference type="EMBL" id="GAA2003517.1"/>
    </source>
</evidence>
<sequence>MTIALAAPPATVPRPAFAPPVNLSGQGHYLHWGFVQVSVANVVVIAAIAVAFVVALFVPFPGSKGRDGR</sequence>
<gene>
    <name evidence="2" type="ORF">GCM10009838_82090</name>
</gene>
<keyword evidence="3" id="KW-1185">Reference proteome</keyword>
<accession>A0ABP5ESH6</accession>
<dbReference type="EMBL" id="BAAAQM010000078">
    <property type="protein sequence ID" value="GAA2003517.1"/>
    <property type="molecule type" value="Genomic_DNA"/>
</dbReference>
<protein>
    <submittedName>
        <fullName evidence="2">Uncharacterized protein</fullName>
    </submittedName>
</protein>
<name>A0ABP5ESH6_9ACTN</name>
<reference evidence="3" key="1">
    <citation type="journal article" date="2019" name="Int. J. Syst. Evol. Microbiol.">
        <title>The Global Catalogue of Microorganisms (GCM) 10K type strain sequencing project: providing services to taxonomists for standard genome sequencing and annotation.</title>
        <authorList>
            <consortium name="The Broad Institute Genomics Platform"/>
            <consortium name="The Broad Institute Genome Sequencing Center for Infectious Disease"/>
            <person name="Wu L."/>
            <person name="Ma J."/>
        </authorList>
    </citation>
    <scope>NUCLEOTIDE SEQUENCE [LARGE SCALE GENOMIC DNA]</scope>
    <source>
        <strain evidence="3">JCM 16013</strain>
    </source>
</reference>
<keyword evidence="1" id="KW-0472">Membrane</keyword>